<dbReference type="InterPro" id="IPR018376">
    <property type="entry name" value="Enoyl-CoA_hyd/isom_CS"/>
</dbReference>
<dbReference type="InterPro" id="IPR029045">
    <property type="entry name" value="ClpP/crotonase-like_dom_sf"/>
</dbReference>
<organism evidence="3 4">
    <name type="scientific">Microbaculum marinisediminis</name>
    <dbReference type="NCBI Taxonomy" id="2931392"/>
    <lineage>
        <taxon>Bacteria</taxon>
        <taxon>Pseudomonadati</taxon>
        <taxon>Pseudomonadota</taxon>
        <taxon>Alphaproteobacteria</taxon>
        <taxon>Hyphomicrobiales</taxon>
        <taxon>Tepidamorphaceae</taxon>
        <taxon>Microbaculum</taxon>
    </lineage>
</organism>
<dbReference type="PANTHER" id="PTHR43802:SF1">
    <property type="entry name" value="IP11341P-RELATED"/>
    <property type="match status" value="1"/>
</dbReference>
<dbReference type="AlphaFoldDB" id="A0AAW5QXF3"/>
<sequence>MSVTIERNGGVRTVVLSRPQARNAVDPDTAEALVAAFDAFEADESASVAVFWGAGGTFCAGFDLKHAAGGAAEIGNLSFSEVPADDRVGDPAVEPRGPMGPTRMQLSKPVIAAVSGPAVAGGMELALWCDMRVMEENAYFGVYCRRWGVPLIDGGTIRLPRLVGMGRAMDLILTGRKVAADEALRIGLCDRVVPPGQARAAAEDLAHEIARFPQMCLRADRASAYAQWDMDMRAALRREFEGGLPALEAEAIGGAARFAGGKGRGGDFNAI</sequence>
<reference evidence="3 4" key="1">
    <citation type="submission" date="2022-04" db="EMBL/GenBank/DDBJ databases">
        <authorList>
            <person name="Ye Y.-Q."/>
            <person name="Du Z.-J."/>
        </authorList>
    </citation>
    <scope>NUCLEOTIDE SEQUENCE [LARGE SCALE GENOMIC DNA]</scope>
    <source>
        <strain evidence="3 4">A6E488</strain>
    </source>
</reference>
<accession>A0AAW5QXF3</accession>
<dbReference type="PANTHER" id="PTHR43802">
    <property type="entry name" value="ENOYL-COA HYDRATASE"/>
    <property type="match status" value="1"/>
</dbReference>
<protein>
    <submittedName>
        <fullName evidence="3">Crotonase/enoyl-CoA hydratase family protein</fullName>
    </submittedName>
</protein>
<dbReference type="NCBIfam" id="NF006108">
    <property type="entry name" value="PRK08259.1"/>
    <property type="match status" value="1"/>
</dbReference>
<dbReference type="EMBL" id="JALIDZ010000005">
    <property type="protein sequence ID" value="MCT8972645.1"/>
    <property type="molecule type" value="Genomic_DNA"/>
</dbReference>
<evidence type="ECO:0000256" key="1">
    <source>
        <dbReference type="ARBA" id="ARBA00005254"/>
    </source>
</evidence>
<keyword evidence="4" id="KW-1185">Reference proteome</keyword>
<name>A0AAW5QXF3_9HYPH</name>
<evidence type="ECO:0000313" key="3">
    <source>
        <dbReference type="EMBL" id="MCT8972645.1"/>
    </source>
</evidence>
<proteinExistence type="inferred from homology"/>
<dbReference type="Proteomes" id="UP001320898">
    <property type="component" value="Unassembled WGS sequence"/>
</dbReference>
<dbReference type="Gene3D" id="1.10.287.2460">
    <property type="match status" value="1"/>
</dbReference>
<evidence type="ECO:0000313" key="4">
    <source>
        <dbReference type="Proteomes" id="UP001320898"/>
    </source>
</evidence>
<dbReference type="Pfam" id="PF00378">
    <property type="entry name" value="ECH_1"/>
    <property type="match status" value="2"/>
</dbReference>
<dbReference type="InterPro" id="IPR001753">
    <property type="entry name" value="Enoyl-CoA_hydra/iso"/>
</dbReference>
<gene>
    <name evidence="3" type="ORF">MUB46_12335</name>
</gene>
<comment type="similarity">
    <text evidence="1 2">Belongs to the enoyl-CoA hydratase/isomerase family.</text>
</comment>
<dbReference type="CDD" id="cd06558">
    <property type="entry name" value="crotonase-like"/>
    <property type="match status" value="1"/>
</dbReference>
<dbReference type="SUPFAM" id="SSF52096">
    <property type="entry name" value="ClpP/crotonase"/>
    <property type="match status" value="1"/>
</dbReference>
<evidence type="ECO:0000256" key="2">
    <source>
        <dbReference type="RuleBase" id="RU003707"/>
    </source>
</evidence>
<comment type="caution">
    <text evidence="3">The sequence shown here is derived from an EMBL/GenBank/DDBJ whole genome shotgun (WGS) entry which is preliminary data.</text>
</comment>
<dbReference type="PROSITE" id="PS00166">
    <property type="entry name" value="ENOYL_COA_HYDRATASE"/>
    <property type="match status" value="1"/>
</dbReference>
<dbReference type="Gene3D" id="3.90.226.10">
    <property type="entry name" value="2-enoyl-CoA Hydratase, Chain A, domain 1"/>
    <property type="match status" value="1"/>
</dbReference>
<dbReference type="RefSeq" id="WP_261616222.1">
    <property type="nucleotide sequence ID" value="NZ_JALIDZ010000005.1"/>
</dbReference>
<dbReference type="GO" id="GO:0003824">
    <property type="term" value="F:catalytic activity"/>
    <property type="evidence" value="ECO:0007669"/>
    <property type="project" value="InterPro"/>
</dbReference>